<dbReference type="InterPro" id="IPR038441">
    <property type="entry name" value="THAP_Znf_sf"/>
</dbReference>
<organism evidence="8 9">
    <name type="scientific">Sitophilus oryzae</name>
    <name type="common">Rice weevil</name>
    <name type="synonym">Curculio oryzae</name>
    <dbReference type="NCBI Taxonomy" id="7048"/>
    <lineage>
        <taxon>Eukaryota</taxon>
        <taxon>Metazoa</taxon>
        <taxon>Ecdysozoa</taxon>
        <taxon>Arthropoda</taxon>
        <taxon>Hexapoda</taxon>
        <taxon>Insecta</taxon>
        <taxon>Pterygota</taxon>
        <taxon>Neoptera</taxon>
        <taxon>Endopterygota</taxon>
        <taxon>Coleoptera</taxon>
        <taxon>Polyphaga</taxon>
        <taxon>Cucujiformia</taxon>
        <taxon>Curculionidae</taxon>
        <taxon>Dryophthorinae</taxon>
        <taxon>Sitophilus</taxon>
    </lineage>
</organism>
<dbReference type="GeneID" id="115876941"/>
<dbReference type="PROSITE" id="PS50950">
    <property type="entry name" value="ZF_THAP"/>
    <property type="match status" value="1"/>
</dbReference>
<feature type="compositionally biased region" description="Basic and acidic residues" evidence="6">
    <location>
        <begin position="127"/>
        <end position="142"/>
    </location>
</feature>
<dbReference type="RefSeq" id="XP_030748848.1">
    <property type="nucleotide sequence ID" value="XM_030892988.1"/>
</dbReference>
<dbReference type="Gene3D" id="6.20.210.20">
    <property type="entry name" value="THAP domain"/>
    <property type="match status" value="1"/>
</dbReference>
<dbReference type="AlphaFoldDB" id="A0A6J2XBZ8"/>
<keyword evidence="2 5" id="KW-0863">Zinc-finger</keyword>
<dbReference type="OrthoDB" id="6775288at2759"/>
<evidence type="ECO:0000259" key="7">
    <source>
        <dbReference type="PROSITE" id="PS50950"/>
    </source>
</evidence>
<sequence length="319" mass="37859">MVKVCVVKSCSSRREDKGQIESYPVSFFQPTTTTRLERWSKALGISLKTRDNICQFHFKEEDVKMYDKIVIGDTIHLHYLQRKILKEEALPTRKHQFELNSELLQEQQAREDQFVKQQQYKKTKQQQPKEEPLSQEQQHEQSEQEIIQFEEQPKYEIQDPLNQDDQLEQTEQDQHFVEHQITEIIEPIAEIKKNISALPPCWLYIDKPKEIEFMRLDPTSKQILNHIILKEDLSITVVCSNNERKALDEKIVSIDEVYKYLKSVEKWPLCVGTQFEEKRYSDDCKGVVFGDEAYKRHQMNPRCVSCRVLRLLFQKHGTS</sequence>
<keyword evidence="8" id="KW-1185">Reference proteome</keyword>
<evidence type="ECO:0000256" key="1">
    <source>
        <dbReference type="ARBA" id="ARBA00022723"/>
    </source>
</evidence>
<dbReference type="InParanoid" id="A0A6J2XBZ8"/>
<keyword evidence="3" id="KW-0862">Zinc</keyword>
<evidence type="ECO:0000313" key="8">
    <source>
        <dbReference type="Proteomes" id="UP000504635"/>
    </source>
</evidence>
<dbReference type="Proteomes" id="UP000504635">
    <property type="component" value="Unplaced"/>
</dbReference>
<evidence type="ECO:0000256" key="6">
    <source>
        <dbReference type="SAM" id="MobiDB-lite"/>
    </source>
</evidence>
<reference evidence="9" key="1">
    <citation type="submission" date="2025-08" db="UniProtKB">
        <authorList>
            <consortium name="RefSeq"/>
        </authorList>
    </citation>
    <scope>IDENTIFICATION</scope>
    <source>
        <tissue evidence="9">Gonads</tissue>
    </source>
</reference>
<name>A0A6J2XBZ8_SITOR</name>
<dbReference type="GO" id="GO:0008270">
    <property type="term" value="F:zinc ion binding"/>
    <property type="evidence" value="ECO:0007669"/>
    <property type="project" value="UniProtKB-KW"/>
</dbReference>
<keyword evidence="4 5" id="KW-0238">DNA-binding</keyword>
<keyword evidence="1" id="KW-0479">Metal-binding</keyword>
<dbReference type="SMART" id="SM00980">
    <property type="entry name" value="THAP"/>
    <property type="match status" value="1"/>
</dbReference>
<dbReference type="SUPFAM" id="SSF57716">
    <property type="entry name" value="Glucocorticoid receptor-like (DNA-binding domain)"/>
    <property type="match status" value="1"/>
</dbReference>
<feature type="domain" description="THAP-type" evidence="7">
    <location>
        <begin position="1"/>
        <end position="94"/>
    </location>
</feature>
<evidence type="ECO:0000256" key="2">
    <source>
        <dbReference type="ARBA" id="ARBA00022771"/>
    </source>
</evidence>
<protein>
    <submittedName>
        <fullName evidence="9">Uncharacterized protein LOC115876941</fullName>
    </submittedName>
</protein>
<gene>
    <name evidence="9" type="primary">LOC115876941</name>
</gene>
<dbReference type="InterPro" id="IPR006612">
    <property type="entry name" value="THAP_Znf"/>
</dbReference>
<accession>A0A6J2XBZ8</accession>
<dbReference type="Pfam" id="PF05485">
    <property type="entry name" value="THAP"/>
    <property type="match status" value="1"/>
</dbReference>
<proteinExistence type="predicted"/>
<dbReference type="GO" id="GO:0003677">
    <property type="term" value="F:DNA binding"/>
    <property type="evidence" value="ECO:0007669"/>
    <property type="project" value="UniProtKB-UniRule"/>
</dbReference>
<feature type="region of interest" description="Disordered" evidence="6">
    <location>
        <begin position="116"/>
        <end position="144"/>
    </location>
</feature>
<evidence type="ECO:0000256" key="5">
    <source>
        <dbReference type="PROSITE-ProRule" id="PRU00309"/>
    </source>
</evidence>
<evidence type="ECO:0000256" key="4">
    <source>
        <dbReference type="ARBA" id="ARBA00023125"/>
    </source>
</evidence>
<evidence type="ECO:0000256" key="3">
    <source>
        <dbReference type="ARBA" id="ARBA00022833"/>
    </source>
</evidence>
<dbReference type="KEGG" id="soy:115876941"/>
<evidence type="ECO:0000313" key="9">
    <source>
        <dbReference type="RefSeq" id="XP_030748848.1"/>
    </source>
</evidence>